<feature type="signal peptide" evidence="1">
    <location>
        <begin position="1"/>
        <end position="26"/>
    </location>
</feature>
<name>A0A2G8T4H6_9BURK</name>
<keyword evidence="3" id="KW-1185">Reference proteome</keyword>
<evidence type="ECO:0008006" key="4">
    <source>
        <dbReference type="Google" id="ProtNLM"/>
    </source>
</evidence>
<keyword evidence="1" id="KW-0732">Signal</keyword>
<dbReference type="RefSeq" id="WP_099914774.1">
    <property type="nucleotide sequence ID" value="NZ_BMHS01000005.1"/>
</dbReference>
<dbReference type="Proteomes" id="UP000228593">
    <property type="component" value="Unassembled WGS sequence"/>
</dbReference>
<dbReference type="AlphaFoldDB" id="A0A2G8T4H6"/>
<feature type="chain" id="PRO_5013869970" description="PepSY domain-containing protein" evidence="1">
    <location>
        <begin position="27"/>
        <end position="134"/>
    </location>
</feature>
<organism evidence="2 3">
    <name type="scientific">Massilia psychrophila</name>
    <dbReference type="NCBI Taxonomy" id="1603353"/>
    <lineage>
        <taxon>Bacteria</taxon>
        <taxon>Pseudomonadati</taxon>
        <taxon>Pseudomonadota</taxon>
        <taxon>Betaproteobacteria</taxon>
        <taxon>Burkholderiales</taxon>
        <taxon>Oxalobacteraceae</taxon>
        <taxon>Telluria group</taxon>
        <taxon>Massilia</taxon>
    </lineage>
</organism>
<evidence type="ECO:0000313" key="3">
    <source>
        <dbReference type="Proteomes" id="UP000228593"/>
    </source>
</evidence>
<gene>
    <name evidence="2" type="ORF">CR103_04245</name>
</gene>
<sequence length="134" mass="14008">MSSKTRIAIAVLLGASALSVTLPSSAEQAEGMVVVRDARTGELRNATPAEVKALRTQAVQQGIARPQPAAPATVRANGTRQKLIGERGQVYSIVSRDASGKLWAQEAIGEDAANAALTAPAPVNHPQEHNHADR</sequence>
<comment type="caution">
    <text evidence="2">The sequence shown here is derived from an EMBL/GenBank/DDBJ whole genome shotgun (WGS) entry which is preliminary data.</text>
</comment>
<proteinExistence type="predicted"/>
<dbReference type="NCBIfam" id="NF047450">
    <property type="entry name" value="post-PEP-CTERM_1"/>
    <property type="match status" value="1"/>
</dbReference>
<reference evidence="2 3" key="1">
    <citation type="submission" date="2017-10" db="EMBL/GenBank/DDBJ databases">
        <title>Massilia psychrophilum sp. nov., a novel purple-pigmented bacterium isolated from Tianshan glacier, Xinjiang Municipality, China.</title>
        <authorList>
            <person name="Wang H."/>
        </authorList>
    </citation>
    <scope>NUCLEOTIDE SEQUENCE [LARGE SCALE GENOMIC DNA]</scope>
    <source>
        <strain evidence="2 3">JCM 30813</strain>
    </source>
</reference>
<evidence type="ECO:0000256" key="1">
    <source>
        <dbReference type="SAM" id="SignalP"/>
    </source>
</evidence>
<evidence type="ECO:0000313" key="2">
    <source>
        <dbReference type="EMBL" id="PIL40957.1"/>
    </source>
</evidence>
<dbReference type="EMBL" id="PDOB01000004">
    <property type="protein sequence ID" value="PIL40957.1"/>
    <property type="molecule type" value="Genomic_DNA"/>
</dbReference>
<accession>A0A2G8T4H6</accession>
<protein>
    <recommendedName>
        <fullName evidence="4">PepSY domain-containing protein</fullName>
    </recommendedName>
</protein>
<dbReference type="OrthoDB" id="8755107at2"/>